<organism evidence="3 4">
    <name type="scientific">Ruegeria spongiae</name>
    <dbReference type="NCBI Taxonomy" id="2942209"/>
    <lineage>
        <taxon>Bacteria</taxon>
        <taxon>Pseudomonadati</taxon>
        <taxon>Pseudomonadota</taxon>
        <taxon>Alphaproteobacteria</taxon>
        <taxon>Rhodobacterales</taxon>
        <taxon>Roseobacteraceae</taxon>
        <taxon>Ruegeria</taxon>
    </lineage>
</organism>
<dbReference type="Pfam" id="PF07007">
    <property type="entry name" value="LprI"/>
    <property type="match status" value="1"/>
</dbReference>
<gene>
    <name evidence="3" type="ORF">M3P21_07285</name>
</gene>
<dbReference type="Proteomes" id="UP001203880">
    <property type="component" value="Unassembled WGS sequence"/>
</dbReference>
<accession>A0ABT0Q2G1</accession>
<evidence type="ECO:0000256" key="1">
    <source>
        <dbReference type="SAM" id="SignalP"/>
    </source>
</evidence>
<comment type="caution">
    <text evidence="3">The sequence shown here is derived from an EMBL/GenBank/DDBJ whole genome shotgun (WGS) entry which is preliminary data.</text>
</comment>
<dbReference type="RefSeq" id="WP_249708107.1">
    <property type="nucleotide sequence ID" value="NZ_JAMFMB010000007.1"/>
</dbReference>
<feature type="domain" description="Lysozyme inhibitor LprI-like N-terminal" evidence="2">
    <location>
        <begin position="32"/>
        <end position="131"/>
    </location>
</feature>
<feature type="chain" id="PRO_5046860488" evidence="1">
    <location>
        <begin position="20"/>
        <end position="141"/>
    </location>
</feature>
<dbReference type="EMBL" id="JAMFMB010000007">
    <property type="protein sequence ID" value="MCL6283333.1"/>
    <property type="molecule type" value="Genomic_DNA"/>
</dbReference>
<protein>
    <submittedName>
        <fullName evidence="3">Lysozyme inhibitor LprI family protein</fullName>
    </submittedName>
</protein>
<dbReference type="InterPro" id="IPR009739">
    <property type="entry name" value="LprI-like_N"/>
</dbReference>
<evidence type="ECO:0000313" key="4">
    <source>
        <dbReference type="Proteomes" id="UP001203880"/>
    </source>
</evidence>
<dbReference type="Gene3D" id="1.20.1270.180">
    <property type="match status" value="1"/>
</dbReference>
<keyword evidence="4" id="KW-1185">Reference proteome</keyword>
<sequence length="141" mass="15188">MKSFLFAALLGLVAVQAFAEDGTPGAAARQCETRAADEVAAIQCYETELEEWDARLNTAYGAAMQGAQANDAREDLPAGARNAADALREMQRAWIAYRDGLCGLDRAGLTPSNTQAMAWTKCRLQETARQTGLLEGAAERF</sequence>
<name>A0ABT0Q2G1_9RHOB</name>
<evidence type="ECO:0000313" key="3">
    <source>
        <dbReference type="EMBL" id="MCL6283333.1"/>
    </source>
</evidence>
<proteinExistence type="predicted"/>
<feature type="signal peptide" evidence="1">
    <location>
        <begin position="1"/>
        <end position="19"/>
    </location>
</feature>
<reference evidence="3" key="1">
    <citation type="submission" date="2022-05" db="EMBL/GenBank/DDBJ databases">
        <authorList>
            <person name="Park J.-S."/>
        </authorList>
    </citation>
    <scope>NUCLEOTIDE SEQUENCE</scope>
    <source>
        <strain evidence="3">2012CJ41-6</strain>
    </source>
</reference>
<evidence type="ECO:0000259" key="2">
    <source>
        <dbReference type="Pfam" id="PF07007"/>
    </source>
</evidence>
<keyword evidence="1" id="KW-0732">Signal</keyword>